<feature type="transmembrane region" description="Helical" evidence="1">
    <location>
        <begin position="23"/>
        <end position="41"/>
    </location>
</feature>
<protein>
    <submittedName>
        <fullName evidence="2">Uncharacterized protein</fullName>
    </submittedName>
</protein>
<evidence type="ECO:0000256" key="1">
    <source>
        <dbReference type="SAM" id="Phobius"/>
    </source>
</evidence>
<dbReference type="OrthoDB" id="82457at2"/>
<dbReference type="Proteomes" id="UP000321944">
    <property type="component" value="Chromosome"/>
</dbReference>
<dbReference type="RefSeq" id="WP_147004454.1">
    <property type="nucleotide sequence ID" value="NZ_AP019841.1"/>
</dbReference>
<dbReference type="EMBL" id="AP019841">
    <property type="protein sequence ID" value="BBM55835.1"/>
    <property type="molecule type" value="Genomic_DNA"/>
</dbReference>
<evidence type="ECO:0000313" key="3">
    <source>
        <dbReference type="Proteomes" id="UP000321944"/>
    </source>
</evidence>
<reference evidence="2 3" key="1">
    <citation type="submission" date="2019-07" db="EMBL/GenBank/DDBJ databases">
        <title>Complete Genome Sequence of Leptotrichia wadei Strain JMUB3936.</title>
        <authorList>
            <person name="Watanabe S."/>
            <person name="Cui L."/>
        </authorList>
    </citation>
    <scope>NUCLEOTIDE SEQUENCE [LARGE SCALE GENOMIC DNA]</scope>
    <source>
        <strain evidence="2 3">JMUB3936</strain>
    </source>
</reference>
<dbReference type="AlphaFoldDB" id="A0A510L128"/>
<name>A0A510L128_9FUSO</name>
<keyword evidence="1" id="KW-0812">Transmembrane</keyword>
<sequence length="72" mass="8470">MQNNKLNGDLEKFINDEITNSKIWVFCGIMISILLSQMLNLQAEMYKIMYIFNKKIARSLRLLQVGDELLFL</sequence>
<evidence type="ECO:0000313" key="2">
    <source>
        <dbReference type="EMBL" id="BBM55835.1"/>
    </source>
</evidence>
<keyword evidence="1" id="KW-1133">Transmembrane helix</keyword>
<accession>A0A510L128</accession>
<proteinExistence type="predicted"/>
<organism evidence="2 3">
    <name type="scientific">Leptotrichia wadei</name>
    <dbReference type="NCBI Taxonomy" id="157687"/>
    <lineage>
        <taxon>Bacteria</taxon>
        <taxon>Fusobacteriati</taxon>
        <taxon>Fusobacteriota</taxon>
        <taxon>Fusobacteriia</taxon>
        <taxon>Fusobacteriales</taxon>
        <taxon>Leptotrichiaceae</taxon>
        <taxon>Leptotrichia</taxon>
    </lineage>
</organism>
<gene>
    <name evidence="2" type="ORF">JMUB3936_2146</name>
</gene>
<keyword evidence="1" id="KW-0472">Membrane</keyword>